<dbReference type="EMBL" id="CP065601">
    <property type="protein sequence ID" value="QPQ92262.1"/>
    <property type="molecule type" value="Genomic_DNA"/>
</dbReference>
<evidence type="ECO:0000256" key="4">
    <source>
        <dbReference type="ARBA" id="ARBA00022597"/>
    </source>
</evidence>
<dbReference type="InterPro" id="IPR036662">
    <property type="entry name" value="PTS_EIIA_man-typ_sf"/>
</dbReference>
<evidence type="ECO:0000259" key="8">
    <source>
        <dbReference type="PROSITE" id="PS51096"/>
    </source>
</evidence>
<evidence type="ECO:0000313" key="12">
    <source>
        <dbReference type="Proteomes" id="UP001056386"/>
    </source>
</evidence>
<sequence>MAGILIIAHAPLATALRDCISHIYGGVPARIGCIDVLADSDPSQVMGFAHAEIARLREENGVLVLTDMYGATPANIAGQLAKLDGVRVLAGVNLPMLVRSVCYRTTPIDTLVEKALGGSTKGIHEIAAGTPPPRVGLGCGECAPIPPEPKPQTEPL</sequence>
<dbReference type="PROSITE" id="PS51096">
    <property type="entry name" value="PTS_EIIA_TYPE_4"/>
    <property type="match status" value="1"/>
</dbReference>
<feature type="domain" description="PTS EIIA type-4" evidence="8">
    <location>
        <begin position="1"/>
        <end position="123"/>
    </location>
</feature>
<evidence type="ECO:0000256" key="3">
    <source>
        <dbReference type="ARBA" id="ARBA00022490"/>
    </source>
</evidence>
<evidence type="ECO:0000256" key="2">
    <source>
        <dbReference type="ARBA" id="ARBA00022448"/>
    </source>
</evidence>
<dbReference type="InterPro" id="IPR004701">
    <property type="entry name" value="PTS_EIIA_man-typ"/>
</dbReference>
<evidence type="ECO:0000256" key="6">
    <source>
        <dbReference type="ARBA" id="ARBA00022683"/>
    </source>
</evidence>
<keyword evidence="5" id="KW-0808">Transferase</keyword>
<evidence type="ECO:0000313" key="9">
    <source>
        <dbReference type="EMBL" id="QPQ92262.1"/>
    </source>
</evidence>
<reference evidence="9 11" key="1">
    <citation type="submission" date="2020-12" db="EMBL/GenBank/DDBJ databases">
        <title>FDA dAtabase for Regulatory Grade micrObial Sequences (FDA-ARGOS): Supporting development and validation of Infectious Disease Dx tests.</title>
        <authorList>
            <person name="Minogue T."/>
            <person name="Wolcott M."/>
            <person name="Wasieloski L."/>
            <person name="Aguilar W."/>
            <person name="Moore D."/>
            <person name="Jaissle J."/>
            <person name="Tallon L."/>
            <person name="Sadzewicz L."/>
            <person name="Zhao X."/>
            <person name="Boylan J."/>
            <person name="Ott S."/>
            <person name="Bowen H."/>
            <person name="Vavikolanu K."/>
            <person name="Mehta A."/>
            <person name="Aluvathingal J."/>
            <person name="Nadendla S."/>
            <person name="Yan Y."/>
            <person name="Sichtig H."/>
        </authorList>
    </citation>
    <scope>NUCLEOTIDE SEQUENCE [LARGE SCALE GENOMIC DNA]</scope>
    <source>
        <strain evidence="9 11">FDAARGOS_949</strain>
    </source>
</reference>
<keyword evidence="7" id="KW-0418">Kinase</keyword>
<dbReference type="GeneID" id="45696166"/>
<dbReference type="Proteomes" id="UP000594892">
    <property type="component" value="Chromosome 2"/>
</dbReference>
<dbReference type="PANTHER" id="PTHR33799">
    <property type="entry name" value="PTS PERMEASE-RELATED-RELATED"/>
    <property type="match status" value="1"/>
</dbReference>
<organism evidence="9 11">
    <name type="scientific">Burkholderia glumae</name>
    <name type="common">Pseudomonas glumae</name>
    <dbReference type="NCBI Taxonomy" id="337"/>
    <lineage>
        <taxon>Bacteria</taxon>
        <taxon>Pseudomonadati</taxon>
        <taxon>Pseudomonadota</taxon>
        <taxon>Betaproteobacteria</taxon>
        <taxon>Burkholderiales</taxon>
        <taxon>Burkholderiaceae</taxon>
        <taxon>Burkholderia</taxon>
    </lineage>
</organism>
<dbReference type="CDD" id="cd00006">
    <property type="entry name" value="PTS_IIA_man"/>
    <property type="match status" value="1"/>
</dbReference>
<dbReference type="Gene3D" id="3.40.50.510">
    <property type="entry name" value="Phosphotransferase system, mannose-type IIA component"/>
    <property type="match status" value="1"/>
</dbReference>
<keyword evidence="12" id="KW-1185">Reference proteome</keyword>
<dbReference type="Proteomes" id="UP001056386">
    <property type="component" value="Chromosome 1"/>
</dbReference>
<evidence type="ECO:0000256" key="7">
    <source>
        <dbReference type="ARBA" id="ARBA00022777"/>
    </source>
</evidence>
<dbReference type="GO" id="GO:0016301">
    <property type="term" value="F:kinase activity"/>
    <property type="evidence" value="ECO:0007669"/>
    <property type="project" value="UniProtKB-KW"/>
</dbReference>
<dbReference type="InterPro" id="IPR033887">
    <property type="entry name" value="PTS_IIA_man"/>
</dbReference>
<gene>
    <name evidence="9" type="ORF">I6H06_24600</name>
    <name evidence="10" type="ORF">NFI99_30270</name>
</gene>
<reference evidence="10" key="2">
    <citation type="submission" date="2022-06" db="EMBL/GenBank/DDBJ databases">
        <title>Draft genome sequence of Burkholderia glumae strain GR20004 isolated from rice panicle showing bacterial panicle blight.</title>
        <authorList>
            <person name="Choi S.Y."/>
            <person name="Lee Y.H."/>
        </authorList>
    </citation>
    <scope>NUCLEOTIDE SEQUENCE</scope>
    <source>
        <strain evidence="10">GR20004</strain>
    </source>
</reference>
<comment type="subcellular location">
    <subcellularLocation>
        <location evidence="1">Cytoplasm</location>
    </subcellularLocation>
</comment>
<dbReference type="Pfam" id="PF03610">
    <property type="entry name" value="EIIA-man"/>
    <property type="match status" value="1"/>
</dbReference>
<dbReference type="EMBL" id="CP099587">
    <property type="protein sequence ID" value="USS45844.1"/>
    <property type="molecule type" value="Genomic_DNA"/>
</dbReference>
<keyword evidence="2" id="KW-0813">Transport</keyword>
<keyword evidence="3" id="KW-0963">Cytoplasm</keyword>
<dbReference type="GO" id="GO:0009401">
    <property type="term" value="P:phosphoenolpyruvate-dependent sugar phosphotransferase system"/>
    <property type="evidence" value="ECO:0007669"/>
    <property type="project" value="UniProtKB-KW"/>
</dbReference>
<dbReference type="AlphaFoldDB" id="A0AAP9Y044"/>
<keyword evidence="4 9" id="KW-0762">Sugar transport</keyword>
<evidence type="ECO:0000313" key="10">
    <source>
        <dbReference type="EMBL" id="USS45844.1"/>
    </source>
</evidence>
<evidence type="ECO:0000256" key="1">
    <source>
        <dbReference type="ARBA" id="ARBA00004496"/>
    </source>
</evidence>
<evidence type="ECO:0000313" key="11">
    <source>
        <dbReference type="Proteomes" id="UP000594892"/>
    </source>
</evidence>
<protein>
    <submittedName>
        <fullName evidence="9">PTS sugar transporter subunit IIA</fullName>
    </submittedName>
</protein>
<dbReference type="SUPFAM" id="SSF53062">
    <property type="entry name" value="PTS system fructose IIA component-like"/>
    <property type="match status" value="1"/>
</dbReference>
<proteinExistence type="predicted"/>
<dbReference type="GO" id="GO:0016020">
    <property type="term" value="C:membrane"/>
    <property type="evidence" value="ECO:0007669"/>
    <property type="project" value="InterPro"/>
</dbReference>
<keyword evidence="6" id="KW-0598">Phosphotransferase system</keyword>
<dbReference type="PANTHER" id="PTHR33799:SF1">
    <property type="entry name" value="PTS SYSTEM MANNOSE-SPECIFIC EIIAB COMPONENT-RELATED"/>
    <property type="match status" value="1"/>
</dbReference>
<dbReference type="GO" id="GO:0005737">
    <property type="term" value="C:cytoplasm"/>
    <property type="evidence" value="ECO:0007669"/>
    <property type="project" value="UniProtKB-SubCell"/>
</dbReference>
<name>A0AAP9Y044_BURGL</name>
<accession>A0AAP9Y044</accession>
<evidence type="ECO:0000256" key="5">
    <source>
        <dbReference type="ARBA" id="ARBA00022679"/>
    </source>
</evidence>
<dbReference type="RefSeq" id="WP_015877100.1">
    <property type="nucleotide sequence ID" value="NZ_CP021074.1"/>
</dbReference>
<dbReference type="InterPro" id="IPR051471">
    <property type="entry name" value="Bacterial_PTS_sugar_comp"/>
</dbReference>